<dbReference type="GO" id="GO:0005737">
    <property type="term" value="C:cytoplasm"/>
    <property type="evidence" value="ECO:0007669"/>
    <property type="project" value="TreeGrafter"/>
</dbReference>
<organism evidence="3 4">
    <name type="scientific">Bombardia bombarda</name>
    <dbReference type="NCBI Taxonomy" id="252184"/>
    <lineage>
        <taxon>Eukaryota</taxon>
        <taxon>Fungi</taxon>
        <taxon>Dikarya</taxon>
        <taxon>Ascomycota</taxon>
        <taxon>Pezizomycotina</taxon>
        <taxon>Sordariomycetes</taxon>
        <taxon>Sordariomycetidae</taxon>
        <taxon>Sordariales</taxon>
        <taxon>Lasiosphaeriaceae</taxon>
        <taxon>Bombardia</taxon>
    </lineage>
</organism>
<dbReference type="AlphaFoldDB" id="A0AA39TKC1"/>
<evidence type="ECO:0000256" key="2">
    <source>
        <dbReference type="ARBA" id="ARBA00023002"/>
    </source>
</evidence>
<gene>
    <name evidence="3" type="ORF">B0T17DRAFT_111442</name>
</gene>
<dbReference type="PANTHER" id="PTHR44229:SF4">
    <property type="entry name" value="15-HYDROXYPROSTAGLANDIN DEHYDROGENASE [NAD(+)]"/>
    <property type="match status" value="1"/>
</dbReference>
<dbReference type="PANTHER" id="PTHR44229">
    <property type="entry name" value="15-HYDROXYPROSTAGLANDIN DEHYDROGENASE [NAD(+)]"/>
    <property type="match status" value="1"/>
</dbReference>
<dbReference type="PRINTS" id="PR00081">
    <property type="entry name" value="GDHRDH"/>
</dbReference>
<dbReference type="GO" id="GO:0016616">
    <property type="term" value="F:oxidoreductase activity, acting on the CH-OH group of donors, NAD or NADP as acceptor"/>
    <property type="evidence" value="ECO:0007669"/>
    <property type="project" value="TreeGrafter"/>
</dbReference>
<comment type="caution">
    <text evidence="3">The sequence shown here is derived from an EMBL/GenBank/DDBJ whole genome shotgun (WGS) entry which is preliminary data.</text>
</comment>
<protein>
    <recommendedName>
        <fullName evidence="5">Short chain dehydrogenase/reductase</fullName>
    </recommendedName>
</protein>
<reference evidence="3" key="1">
    <citation type="submission" date="2023-06" db="EMBL/GenBank/DDBJ databases">
        <title>Genome-scale phylogeny and comparative genomics of the fungal order Sordariales.</title>
        <authorList>
            <consortium name="Lawrence Berkeley National Laboratory"/>
            <person name="Hensen N."/>
            <person name="Bonometti L."/>
            <person name="Westerberg I."/>
            <person name="Brannstrom I.O."/>
            <person name="Guillou S."/>
            <person name="Cros-Aarteil S."/>
            <person name="Calhoun S."/>
            <person name="Haridas S."/>
            <person name="Kuo A."/>
            <person name="Mondo S."/>
            <person name="Pangilinan J."/>
            <person name="Riley R."/>
            <person name="LaButti K."/>
            <person name="Andreopoulos B."/>
            <person name="Lipzen A."/>
            <person name="Chen C."/>
            <person name="Yanf M."/>
            <person name="Daum C."/>
            <person name="Ng V."/>
            <person name="Clum A."/>
            <person name="Steindorff A."/>
            <person name="Ohm R."/>
            <person name="Martin F."/>
            <person name="Silar P."/>
            <person name="Natvig D."/>
            <person name="Lalanne C."/>
            <person name="Gautier V."/>
            <person name="Ament-velasquez S.L."/>
            <person name="Kruys A."/>
            <person name="Hutchinson M.I."/>
            <person name="Powell A.J."/>
            <person name="Barry K."/>
            <person name="Miller A.N."/>
            <person name="Grigoriev I.V."/>
            <person name="Debuchy R."/>
            <person name="Gladieux P."/>
            <person name="Thoren M.H."/>
            <person name="Johannesson H."/>
        </authorList>
    </citation>
    <scope>NUCLEOTIDE SEQUENCE</scope>
    <source>
        <strain evidence="3">SMH3391-2</strain>
    </source>
</reference>
<dbReference type="Pfam" id="PF00106">
    <property type="entry name" value="adh_short"/>
    <property type="match status" value="1"/>
</dbReference>
<accession>A0AA39TKC1</accession>
<dbReference type="InterPro" id="IPR002347">
    <property type="entry name" value="SDR_fam"/>
</dbReference>
<dbReference type="Proteomes" id="UP001174934">
    <property type="component" value="Unassembled WGS sequence"/>
</dbReference>
<keyword evidence="2" id="KW-0560">Oxidoreductase</keyword>
<evidence type="ECO:0000313" key="4">
    <source>
        <dbReference type="Proteomes" id="UP001174934"/>
    </source>
</evidence>
<dbReference type="SUPFAM" id="SSF51735">
    <property type="entry name" value="NAD(P)-binding Rossmann-fold domains"/>
    <property type="match status" value="1"/>
</dbReference>
<comment type="similarity">
    <text evidence="1">Belongs to the short-chain dehydrogenases/reductases (SDR) family.</text>
</comment>
<keyword evidence="4" id="KW-1185">Reference proteome</keyword>
<evidence type="ECO:0000256" key="1">
    <source>
        <dbReference type="ARBA" id="ARBA00006484"/>
    </source>
</evidence>
<evidence type="ECO:0000313" key="3">
    <source>
        <dbReference type="EMBL" id="KAK0610399.1"/>
    </source>
</evidence>
<evidence type="ECO:0008006" key="5">
    <source>
        <dbReference type="Google" id="ProtNLM"/>
    </source>
</evidence>
<dbReference type="EMBL" id="JAULSR010000010">
    <property type="protein sequence ID" value="KAK0610399.1"/>
    <property type="molecule type" value="Genomic_DNA"/>
</dbReference>
<dbReference type="InterPro" id="IPR036291">
    <property type="entry name" value="NAD(P)-bd_dom_sf"/>
</dbReference>
<sequence length="276" mass="29273">MTSPKKSIIVTGGASGIGLAMSRHFASQGHRVAMLDISAATGPGLAAEVAAEHPQAIVSFKKCDVSSWDEQAAVFKEVFHEHGDRLDYVMANAGLSGGKDTIIDLDEETPQPPNLIAINVNLIGVIYSIKLASYYLNKEKPGEGPGSKGGSIICTASNSGFYPFPVAPLYAASKAGVISLVRSTERKLGKANITINGLAPAIINTNIAPDKTLFEHMIETPMSTLIRGVGELLADRSVTGQVAEIHGDSVTIRPHLDYVDEDSAKNMETFWRLGGV</sequence>
<proteinExistence type="inferred from homology"/>
<dbReference type="Gene3D" id="3.40.50.720">
    <property type="entry name" value="NAD(P)-binding Rossmann-like Domain"/>
    <property type="match status" value="1"/>
</dbReference>
<name>A0AA39TKC1_9PEZI</name>